<protein>
    <submittedName>
        <fullName evidence="5">LacI family transcriptional regulator</fullName>
    </submittedName>
</protein>
<dbReference type="SUPFAM" id="SSF47413">
    <property type="entry name" value="lambda repressor-like DNA-binding domains"/>
    <property type="match status" value="1"/>
</dbReference>
<evidence type="ECO:0000256" key="3">
    <source>
        <dbReference type="ARBA" id="ARBA00023163"/>
    </source>
</evidence>
<dbReference type="OrthoDB" id="9805705at2"/>
<dbReference type="InterPro" id="IPR028082">
    <property type="entry name" value="Peripla_BP_I"/>
</dbReference>
<dbReference type="GO" id="GO:0000976">
    <property type="term" value="F:transcription cis-regulatory region binding"/>
    <property type="evidence" value="ECO:0007669"/>
    <property type="project" value="TreeGrafter"/>
</dbReference>
<sequence length="332" mass="36439">MEEFARAVGLSRPTVSKFFHDPMSVRPKTRARIEAVLQKSGFRPNLFAVNLNRRRSKIIGLIIPDPTDPFYMTLAQRVETEATDAGYLALVLSSNGRPEIEARAIETITALNVAGALIAPLGETSHHARLKSLARETPLIFVDAPLDEDGPFVGTNNHQTIPLITEYLCRSGEPPTYLEMPRTNRNSSDRRAAYTATMERLGLQPRYAGLSPSDWDFEKVAFEETARILREGGFATRTVLCPNDRMALGVMAAMYEAGLKVGYGPDCDYRVAGHDNQRFSAYTSPPLTTVAQDCDEMGRVAVRMLLDHIAGDGAAAGDRILLTGALVLRKSA</sequence>
<keyword evidence="6" id="KW-1185">Reference proteome</keyword>
<dbReference type="InterPro" id="IPR010982">
    <property type="entry name" value="Lambda_DNA-bd_dom_sf"/>
</dbReference>
<evidence type="ECO:0000259" key="4">
    <source>
        <dbReference type="PROSITE" id="PS50932"/>
    </source>
</evidence>
<keyword evidence="1" id="KW-0805">Transcription regulation</keyword>
<keyword evidence="3" id="KW-0804">Transcription</keyword>
<dbReference type="Gene3D" id="3.40.50.2300">
    <property type="match status" value="2"/>
</dbReference>
<evidence type="ECO:0000313" key="5">
    <source>
        <dbReference type="EMBL" id="PSJ56780.1"/>
    </source>
</evidence>
<evidence type="ECO:0000256" key="2">
    <source>
        <dbReference type="ARBA" id="ARBA00023125"/>
    </source>
</evidence>
<dbReference type="Pfam" id="PF13377">
    <property type="entry name" value="Peripla_BP_3"/>
    <property type="match status" value="1"/>
</dbReference>
<dbReference type="PROSITE" id="PS50932">
    <property type="entry name" value="HTH_LACI_2"/>
    <property type="match status" value="1"/>
</dbReference>
<proteinExistence type="predicted"/>
<dbReference type="PANTHER" id="PTHR30146">
    <property type="entry name" value="LACI-RELATED TRANSCRIPTIONAL REPRESSOR"/>
    <property type="match status" value="1"/>
</dbReference>
<accession>A0A2P7S2S8</accession>
<dbReference type="Proteomes" id="UP000241229">
    <property type="component" value="Unassembled WGS sequence"/>
</dbReference>
<reference evidence="5 6" key="1">
    <citation type="submission" date="2018-03" db="EMBL/GenBank/DDBJ databases">
        <title>The draft genome of Mesorhizobium sp. 6GN-30.</title>
        <authorList>
            <person name="Liu L."/>
            <person name="Li L."/>
            <person name="Wang T."/>
            <person name="Zhang X."/>
            <person name="Liang L."/>
        </authorList>
    </citation>
    <scope>NUCLEOTIDE SEQUENCE [LARGE SCALE GENOMIC DNA]</scope>
    <source>
        <strain evidence="5 6">6GN30</strain>
    </source>
</reference>
<organism evidence="5 6">
    <name type="scientific">Kumtagia ephedrae</name>
    <dbReference type="NCBI Taxonomy" id="2116701"/>
    <lineage>
        <taxon>Bacteria</taxon>
        <taxon>Pseudomonadati</taxon>
        <taxon>Pseudomonadota</taxon>
        <taxon>Alphaproteobacteria</taxon>
        <taxon>Hyphomicrobiales</taxon>
        <taxon>Phyllobacteriaceae</taxon>
        <taxon>Kumtagia</taxon>
    </lineage>
</organism>
<dbReference type="PANTHER" id="PTHR30146:SF109">
    <property type="entry name" value="HTH-TYPE TRANSCRIPTIONAL REGULATOR GALS"/>
    <property type="match status" value="1"/>
</dbReference>
<comment type="caution">
    <text evidence="5">The sequence shown here is derived from an EMBL/GenBank/DDBJ whole genome shotgun (WGS) entry which is preliminary data.</text>
</comment>
<dbReference type="CDD" id="cd06267">
    <property type="entry name" value="PBP1_LacI_sugar_binding-like"/>
    <property type="match status" value="1"/>
</dbReference>
<dbReference type="Pfam" id="PF00356">
    <property type="entry name" value="LacI"/>
    <property type="match status" value="1"/>
</dbReference>
<dbReference type="RefSeq" id="WP_106773974.1">
    <property type="nucleotide sequence ID" value="NZ_PXYK01000020.1"/>
</dbReference>
<dbReference type="SMART" id="SM00354">
    <property type="entry name" value="HTH_LACI"/>
    <property type="match status" value="1"/>
</dbReference>
<feature type="domain" description="HTH lacI-type" evidence="4">
    <location>
        <begin position="1"/>
        <end position="53"/>
    </location>
</feature>
<evidence type="ECO:0000313" key="6">
    <source>
        <dbReference type="Proteomes" id="UP000241229"/>
    </source>
</evidence>
<dbReference type="InterPro" id="IPR046335">
    <property type="entry name" value="LacI/GalR-like_sensor"/>
</dbReference>
<dbReference type="GO" id="GO:0003700">
    <property type="term" value="F:DNA-binding transcription factor activity"/>
    <property type="evidence" value="ECO:0007669"/>
    <property type="project" value="TreeGrafter"/>
</dbReference>
<dbReference type="AlphaFoldDB" id="A0A2P7S2S8"/>
<dbReference type="Gene3D" id="1.10.260.40">
    <property type="entry name" value="lambda repressor-like DNA-binding domains"/>
    <property type="match status" value="1"/>
</dbReference>
<gene>
    <name evidence="5" type="ORF">C7I84_19965</name>
</gene>
<dbReference type="CDD" id="cd01392">
    <property type="entry name" value="HTH_LacI"/>
    <property type="match status" value="1"/>
</dbReference>
<dbReference type="EMBL" id="PXYK01000020">
    <property type="protein sequence ID" value="PSJ56780.1"/>
    <property type="molecule type" value="Genomic_DNA"/>
</dbReference>
<name>A0A2P7S2S8_9HYPH</name>
<evidence type="ECO:0000256" key="1">
    <source>
        <dbReference type="ARBA" id="ARBA00023015"/>
    </source>
</evidence>
<keyword evidence="2" id="KW-0238">DNA-binding</keyword>
<dbReference type="SUPFAM" id="SSF53822">
    <property type="entry name" value="Periplasmic binding protein-like I"/>
    <property type="match status" value="1"/>
</dbReference>
<dbReference type="InterPro" id="IPR000843">
    <property type="entry name" value="HTH_LacI"/>
</dbReference>